<dbReference type="Proteomes" id="UP001055811">
    <property type="component" value="Linkage Group LG03"/>
</dbReference>
<accession>A0ACB9FC79</accession>
<evidence type="ECO:0000313" key="2">
    <source>
        <dbReference type="Proteomes" id="UP001055811"/>
    </source>
</evidence>
<name>A0ACB9FC79_CICIN</name>
<comment type="caution">
    <text evidence="1">The sequence shown here is derived from an EMBL/GenBank/DDBJ whole genome shotgun (WGS) entry which is preliminary data.</text>
</comment>
<proteinExistence type="predicted"/>
<protein>
    <submittedName>
        <fullName evidence="1">Uncharacterized protein</fullName>
    </submittedName>
</protein>
<organism evidence="1 2">
    <name type="scientific">Cichorium intybus</name>
    <name type="common">Chicory</name>
    <dbReference type="NCBI Taxonomy" id="13427"/>
    <lineage>
        <taxon>Eukaryota</taxon>
        <taxon>Viridiplantae</taxon>
        <taxon>Streptophyta</taxon>
        <taxon>Embryophyta</taxon>
        <taxon>Tracheophyta</taxon>
        <taxon>Spermatophyta</taxon>
        <taxon>Magnoliopsida</taxon>
        <taxon>eudicotyledons</taxon>
        <taxon>Gunneridae</taxon>
        <taxon>Pentapetalae</taxon>
        <taxon>asterids</taxon>
        <taxon>campanulids</taxon>
        <taxon>Asterales</taxon>
        <taxon>Asteraceae</taxon>
        <taxon>Cichorioideae</taxon>
        <taxon>Cichorieae</taxon>
        <taxon>Cichoriinae</taxon>
        <taxon>Cichorium</taxon>
    </lineage>
</organism>
<reference evidence="1 2" key="2">
    <citation type="journal article" date="2022" name="Mol. Ecol. Resour.">
        <title>The genomes of chicory, endive, great burdock and yacon provide insights into Asteraceae paleo-polyploidization history and plant inulin production.</title>
        <authorList>
            <person name="Fan W."/>
            <person name="Wang S."/>
            <person name="Wang H."/>
            <person name="Wang A."/>
            <person name="Jiang F."/>
            <person name="Liu H."/>
            <person name="Zhao H."/>
            <person name="Xu D."/>
            <person name="Zhang Y."/>
        </authorList>
    </citation>
    <scope>NUCLEOTIDE SEQUENCE [LARGE SCALE GENOMIC DNA]</scope>
    <source>
        <strain evidence="2">cv. Punajuju</strain>
        <tissue evidence="1">Leaves</tissue>
    </source>
</reference>
<reference evidence="2" key="1">
    <citation type="journal article" date="2022" name="Mol. Ecol. Resour.">
        <title>The genomes of chicory, endive, great burdock and yacon provide insights into Asteraceae palaeo-polyploidization history and plant inulin production.</title>
        <authorList>
            <person name="Fan W."/>
            <person name="Wang S."/>
            <person name="Wang H."/>
            <person name="Wang A."/>
            <person name="Jiang F."/>
            <person name="Liu H."/>
            <person name="Zhao H."/>
            <person name="Xu D."/>
            <person name="Zhang Y."/>
        </authorList>
    </citation>
    <scope>NUCLEOTIDE SEQUENCE [LARGE SCALE GENOMIC DNA]</scope>
    <source>
        <strain evidence="2">cv. Punajuju</strain>
    </source>
</reference>
<sequence>MPAGNLAAPNPEATSTTRPQPASSTPAGKRKNNKTPYALIAGVVVGGLISLCILVLIVLRRRYATAKDSESKSTNSCHSSLPSDRCRRFSLTDLKDATDEFNANCVIGNGGFGKVYKGYMDNATTTVAIKRLNPSSSQGFHEFRTEIAMLSKLRYVHLVSLIGYCEDDGEMILVYDYMAHGTLREHLYKTNNPPLSWETRLHICIGAAKGLHYLHTSGKRRIIHRDVKSTNILLDEKWVAKVSDFGLSKLGSKEDSQTHVSTMVKGSIGYIDPEYCKTKHLSDKSDVYSFGVVLFEVLCARPVILQQLTHDQVSLASWGKSCYRKGILHEIIDPKLSGDIARGCLEKFGEVANSCLHEEGVERPSMEDVVWGLEVALKLQEVADEPISDKQELPLMHGEARIMD</sequence>
<dbReference type="EMBL" id="CM042011">
    <property type="protein sequence ID" value="KAI3768490.1"/>
    <property type="molecule type" value="Genomic_DNA"/>
</dbReference>
<gene>
    <name evidence="1" type="ORF">L2E82_19214</name>
</gene>
<evidence type="ECO:0000313" key="1">
    <source>
        <dbReference type="EMBL" id="KAI3768490.1"/>
    </source>
</evidence>
<keyword evidence="2" id="KW-1185">Reference proteome</keyword>